<feature type="domain" description="POU-specific" evidence="12">
    <location>
        <begin position="542"/>
        <end position="619"/>
    </location>
</feature>
<dbReference type="SUPFAM" id="SSF47413">
    <property type="entry name" value="lambda repressor-like DNA-binding domains"/>
    <property type="match status" value="1"/>
</dbReference>
<feature type="region of interest" description="Disordered" evidence="10">
    <location>
        <begin position="227"/>
        <end position="249"/>
    </location>
</feature>
<keyword evidence="3 7" id="KW-0238">DNA-binding</keyword>
<keyword evidence="5 9" id="KW-0804">Transcription</keyword>
<accession>A0A8T0DUA7</accession>
<comment type="caution">
    <text evidence="13">The sequence shown here is derived from an EMBL/GenBank/DDBJ whole genome shotgun (WGS) entry which is preliminary data.</text>
</comment>
<dbReference type="Gene3D" id="1.10.260.40">
    <property type="entry name" value="lambda repressor-like DNA-binding domains"/>
    <property type="match status" value="1"/>
</dbReference>
<dbReference type="EMBL" id="JTDF01001249">
    <property type="protein sequence ID" value="KAF8570297.1"/>
    <property type="molecule type" value="Genomic_DNA"/>
</dbReference>
<dbReference type="Proteomes" id="UP000699462">
    <property type="component" value="Unassembled WGS sequence"/>
</dbReference>
<name>A0A8T0DUA7_9TREM</name>
<dbReference type="AlphaFoldDB" id="A0A8T0DUA7"/>
<organism evidence="13 14">
    <name type="scientific">Paragonimus westermani</name>
    <dbReference type="NCBI Taxonomy" id="34504"/>
    <lineage>
        <taxon>Eukaryota</taxon>
        <taxon>Metazoa</taxon>
        <taxon>Spiralia</taxon>
        <taxon>Lophotrochozoa</taxon>
        <taxon>Platyhelminthes</taxon>
        <taxon>Trematoda</taxon>
        <taxon>Digenea</taxon>
        <taxon>Plagiorchiida</taxon>
        <taxon>Troglotremata</taxon>
        <taxon>Troglotrematidae</taxon>
        <taxon>Paragonimus</taxon>
    </lineage>
</organism>
<dbReference type="Pfam" id="PF00157">
    <property type="entry name" value="Pou"/>
    <property type="match status" value="1"/>
</dbReference>
<dbReference type="PRINTS" id="PR00028">
    <property type="entry name" value="POUDOMAIN"/>
</dbReference>
<dbReference type="PROSITE" id="PS00465">
    <property type="entry name" value="POU_2"/>
    <property type="match status" value="1"/>
</dbReference>
<dbReference type="FunFam" id="1.10.260.40:FF:000007">
    <property type="entry name" value="POU domain protein"/>
    <property type="match status" value="1"/>
</dbReference>
<sequence>MDNMDCKVASYNVDTSTEHSNGTSSGNSLRKYRKNYCCESTHCECSQFLRSTTHPSASPRASGGQEYGCQVSSAESYHDNVAQHRDYVHVSGHDLDHIPQRYEDHPNYNLVGFTLPSSELYSVANQEIHPCPLSKPTPTTCGTCLQQDFQTIHYATNVNNDNLSSRLNPLSATCKDEWETCSLRNFSTARQQTTTHTQDDTISSRMAKESVNSVEINNVRLSSCSQNTQFSSSTSGSSQSQHQPKYSPYWSLEHSHPVYSESVNEQDHMCRPVYRLPSEQSLTMRLEYSPPSPNDNTTANKTTATNSHIRQGMAHTHLIGSATFGDADTIGEDVSMTYLNTSMLNTSGQLPVMFNDGCCYLNPQFTGCRTATRCTSDSRIASARIQRQFSDIPAVSNTLSASDVRQCLPTHSTPDPPRQLYYDEPSNNHPSSLQDYSKFYQSFGLLSAFTQLLLPKHVPCSEDPLSVKLVEPPKLQHFGAHPMSPATIPSLGPTRSQATGSQQHQCNKTILGEQLYVMLNPGLPDDVPEVCGRHTEDYNCAGDTNDLLNLRAFAEKFKQRRMKLGVTQAEVGRALGRLKLGGFGCLSQSTICRFESLTLSQNNMLVLKPILQTWLDQVEQMRYSVLRNSDGTCYATDGSAFQDSIGADRRRRRTSITDPEKRMLEAYFRAQPKPSAEELGAIANRIKLKKNVVRVWFCNQRQKHKRLHLKQYASISTV</sequence>
<dbReference type="PROSITE" id="PS51179">
    <property type="entry name" value="POU_3"/>
    <property type="match status" value="1"/>
</dbReference>
<evidence type="ECO:0000256" key="8">
    <source>
        <dbReference type="RuleBase" id="RU000682"/>
    </source>
</evidence>
<dbReference type="SMART" id="SM00352">
    <property type="entry name" value="POU"/>
    <property type="match status" value="1"/>
</dbReference>
<evidence type="ECO:0000313" key="13">
    <source>
        <dbReference type="EMBL" id="KAF8570297.1"/>
    </source>
</evidence>
<gene>
    <name evidence="13" type="ORF">P879_01380</name>
</gene>
<reference evidence="13 14" key="1">
    <citation type="submission" date="2019-07" db="EMBL/GenBank/DDBJ databases">
        <title>Annotation for the trematode Paragonimus westermani.</title>
        <authorList>
            <person name="Choi Y.-J."/>
        </authorList>
    </citation>
    <scope>NUCLEOTIDE SEQUENCE [LARGE SCALE GENOMIC DNA]</scope>
    <source>
        <strain evidence="13">180907_Pwestermani</strain>
    </source>
</reference>
<evidence type="ECO:0000259" key="12">
    <source>
        <dbReference type="PROSITE" id="PS51179"/>
    </source>
</evidence>
<evidence type="ECO:0000256" key="6">
    <source>
        <dbReference type="ARBA" id="ARBA00023242"/>
    </source>
</evidence>
<comment type="similarity">
    <text evidence="9">Belongs to the POU transcription factor family.</text>
</comment>
<dbReference type="GO" id="GO:0005634">
    <property type="term" value="C:nucleus"/>
    <property type="evidence" value="ECO:0007669"/>
    <property type="project" value="UniProtKB-SubCell"/>
</dbReference>
<dbReference type="GO" id="GO:0000978">
    <property type="term" value="F:RNA polymerase II cis-regulatory region sequence-specific DNA binding"/>
    <property type="evidence" value="ECO:0007669"/>
    <property type="project" value="TreeGrafter"/>
</dbReference>
<evidence type="ECO:0000256" key="1">
    <source>
        <dbReference type="ARBA" id="ARBA00004123"/>
    </source>
</evidence>
<evidence type="ECO:0000256" key="2">
    <source>
        <dbReference type="ARBA" id="ARBA00023015"/>
    </source>
</evidence>
<evidence type="ECO:0000256" key="4">
    <source>
        <dbReference type="ARBA" id="ARBA00023155"/>
    </source>
</evidence>
<dbReference type="Gene3D" id="1.10.10.60">
    <property type="entry name" value="Homeodomain-like"/>
    <property type="match status" value="1"/>
</dbReference>
<dbReference type="PANTHER" id="PTHR11636:SF70">
    <property type="entry name" value="INHIBITORY POU PROTEIN"/>
    <property type="match status" value="1"/>
</dbReference>
<evidence type="ECO:0000256" key="3">
    <source>
        <dbReference type="ARBA" id="ARBA00023125"/>
    </source>
</evidence>
<dbReference type="CDD" id="cd00086">
    <property type="entry name" value="homeodomain"/>
    <property type="match status" value="1"/>
</dbReference>
<protein>
    <recommendedName>
        <fullName evidence="9">POU domain protein</fullName>
    </recommendedName>
</protein>
<evidence type="ECO:0000256" key="7">
    <source>
        <dbReference type="PROSITE-ProRule" id="PRU00108"/>
    </source>
</evidence>
<feature type="domain" description="Homeobox" evidence="11">
    <location>
        <begin position="647"/>
        <end position="707"/>
    </location>
</feature>
<proteinExistence type="inferred from homology"/>
<dbReference type="Pfam" id="PF00046">
    <property type="entry name" value="Homeodomain"/>
    <property type="match status" value="1"/>
</dbReference>
<keyword evidence="6 7" id="KW-0539">Nucleus</keyword>
<evidence type="ECO:0000313" key="14">
    <source>
        <dbReference type="Proteomes" id="UP000699462"/>
    </source>
</evidence>
<comment type="subcellular location">
    <subcellularLocation>
        <location evidence="1 7 8">Nucleus</location>
    </subcellularLocation>
</comment>
<feature type="compositionally biased region" description="Low complexity" evidence="10">
    <location>
        <begin position="227"/>
        <end position="243"/>
    </location>
</feature>
<evidence type="ECO:0000256" key="9">
    <source>
        <dbReference type="RuleBase" id="RU361194"/>
    </source>
</evidence>
<dbReference type="InterPro" id="IPR000327">
    <property type="entry name" value="POU_dom"/>
</dbReference>
<dbReference type="InterPro" id="IPR050255">
    <property type="entry name" value="POU_domain_TF"/>
</dbReference>
<dbReference type="InterPro" id="IPR017970">
    <property type="entry name" value="Homeobox_CS"/>
</dbReference>
<dbReference type="InterPro" id="IPR010982">
    <property type="entry name" value="Lambda_DNA-bd_dom_sf"/>
</dbReference>
<evidence type="ECO:0000259" key="11">
    <source>
        <dbReference type="PROSITE" id="PS50071"/>
    </source>
</evidence>
<dbReference type="SUPFAM" id="SSF46689">
    <property type="entry name" value="Homeodomain-like"/>
    <property type="match status" value="1"/>
</dbReference>
<evidence type="ECO:0000256" key="10">
    <source>
        <dbReference type="SAM" id="MobiDB-lite"/>
    </source>
</evidence>
<dbReference type="PANTHER" id="PTHR11636">
    <property type="entry name" value="POU DOMAIN"/>
    <property type="match status" value="1"/>
</dbReference>
<dbReference type="InterPro" id="IPR001356">
    <property type="entry name" value="HD"/>
</dbReference>
<keyword evidence="4 7" id="KW-0371">Homeobox</keyword>
<dbReference type="OrthoDB" id="6358449at2759"/>
<feature type="DNA-binding region" description="Homeobox" evidence="7">
    <location>
        <begin position="649"/>
        <end position="708"/>
    </location>
</feature>
<dbReference type="PROSITE" id="PS50071">
    <property type="entry name" value="HOMEOBOX_2"/>
    <property type="match status" value="1"/>
</dbReference>
<dbReference type="SMART" id="SM00389">
    <property type="entry name" value="HOX"/>
    <property type="match status" value="1"/>
</dbReference>
<dbReference type="InterPro" id="IPR009057">
    <property type="entry name" value="Homeodomain-like_sf"/>
</dbReference>
<keyword evidence="14" id="KW-1185">Reference proteome</keyword>
<dbReference type="GO" id="GO:0000981">
    <property type="term" value="F:DNA-binding transcription factor activity, RNA polymerase II-specific"/>
    <property type="evidence" value="ECO:0007669"/>
    <property type="project" value="InterPro"/>
</dbReference>
<dbReference type="PROSITE" id="PS00027">
    <property type="entry name" value="HOMEOBOX_1"/>
    <property type="match status" value="1"/>
</dbReference>
<evidence type="ECO:0000256" key="5">
    <source>
        <dbReference type="ARBA" id="ARBA00023163"/>
    </source>
</evidence>
<keyword evidence="2" id="KW-0805">Transcription regulation</keyword>
<dbReference type="InterPro" id="IPR013847">
    <property type="entry name" value="POU"/>
</dbReference>